<dbReference type="InterPro" id="IPR042045">
    <property type="entry name" value="EXOC6/Sec15_C_dom1"/>
</dbReference>
<dbReference type="InterPro" id="IPR042044">
    <property type="entry name" value="EXOC6PINT-1/Sec15/Tip20_C_dom2"/>
</dbReference>
<gene>
    <name evidence="8" type="ORF">G7K_0344-t1</name>
</gene>
<reference evidence="8 9" key="3">
    <citation type="journal article" date="2015" name="Genome Announc.">
        <title>Draft Genome Sequence of the Archiascomycetous Yeast Saitoella complicata.</title>
        <authorList>
            <person name="Yamauchi K."/>
            <person name="Kondo S."/>
            <person name="Hamamoto M."/>
            <person name="Takahashi Y."/>
            <person name="Ogura Y."/>
            <person name="Hayashi T."/>
            <person name="Nishida H."/>
        </authorList>
    </citation>
    <scope>NUCLEOTIDE SEQUENCE [LARGE SCALE GENOMIC DNA]</scope>
    <source>
        <strain evidence="8 9">NRRL Y-17804</strain>
    </source>
</reference>
<feature type="domain" description="Exocyst complex subunit EXOC6/Sec15 C-terminal" evidence="6">
    <location>
        <begin position="426"/>
        <end position="768"/>
    </location>
</feature>
<evidence type="ECO:0000256" key="1">
    <source>
        <dbReference type="ARBA" id="ARBA00007944"/>
    </source>
</evidence>
<comment type="function">
    <text evidence="5">Component of the exocyst complex involved in the docking of exocytic vesicles with fusion sites on the plasma membrane.</text>
</comment>
<dbReference type="InterPro" id="IPR046361">
    <property type="entry name" value="EXOC6/Sec15_C"/>
</dbReference>
<dbReference type="PANTHER" id="PTHR12702:SF0">
    <property type="entry name" value="EXOCYST COMPLEX COMPONENT 6"/>
    <property type="match status" value="1"/>
</dbReference>
<dbReference type="GO" id="GO:0000145">
    <property type="term" value="C:exocyst"/>
    <property type="evidence" value="ECO:0007669"/>
    <property type="project" value="UniProtKB-UniRule"/>
</dbReference>
<dbReference type="Pfam" id="PF20651">
    <property type="entry name" value="EXOC6_Sec15_N"/>
    <property type="match status" value="1"/>
</dbReference>
<comment type="caution">
    <text evidence="8">The sequence shown here is derived from an EMBL/GenBank/DDBJ whole genome shotgun (WGS) entry which is preliminary data.</text>
</comment>
<dbReference type="OMA" id="FPFHSEQ"/>
<accession>A0A0E9N8F2</accession>
<reference evidence="8 9" key="2">
    <citation type="journal article" date="2014" name="J. Gen. Appl. Microbiol.">
        <title>The early diverging ascomycetous budding yeast Saitoella complicata has three histone deacetylases belonging to the Clr6, Hos2, and Rpd3 lineages.</title>
        <authorList>
            <person name="Nishida H."/>
            <person name="Matsumoto T."/>
            <person name="Kondo S."/>
            <person name="Hamamoto M."/>
            <person name="Yoshikawa H."/>
        </authorList>
    </citation>
    <scope>NUCLEOTIDE SEQUENCE [LARGE SCALE GENOMIC DNA]</scope>
    <source>
        <strain evidence="8 9">NRRL Y-17804</strain>
    </source>
</reference>
<dbReference type="Pfam" id="PF04091">
    <property type="entry name" value="Sec15_C"/>
    <property type="match status" value="1"/>
</dbReference>
<organism evidence="8 9">
    <name type="scientific">Saitoella complicata (strain BCRC 22490 / CBS 7301 / JCM 7358 / NBRC 10748 / NRRL Y-17804)</name>
    <dbReference type="NCBI Taxonomy" id="698492"/>
    <lineage>
        <taxon>Eukaryota</taxon>
        <taxon>Fungi</taxon>
        <taxon>Dikarya</taxon>
        <taxon>Ascomycota</taxon>
        <taxon>Taphrinomycotina</taxon>
        <taxon>Taphrinomycotina incertae sedis</taxon>
        <taxon>Saitoella</taxon>
    </lineage>
</organism>
<evidence type="ECO:0000313" key="8">
    <source>
        <dbReference type="EMBL" id="GAO46104.1"/>
    </source>
</evidence>
<keyword evidence="4" id="KW-0175">Coiled coil</keyword>
<keyword evidence="3 5" id="KW-0268">Exocytosis</keyword>
<dbReference type="AlphaFoldDB" id="A0A0E9N8F2"/>
<proteinExistence type="inferred from homology"/>
<evidence type="ECO:0000313" key="9">
    <source>
        <dbReference type="Proteomes" id="UP000033140"/>
    </source>
</evidence>
<keyword evidence="2 5" id="KW-0813">Transport</keyword>
<feature type="domain" description="Exocyst complex component EXOC6/Sec15 N-terminal" evidence="7">
    <location>
        <begin position="72"/>
        <end position="241"/>
    </location>
</feature>
<evidence type="ECO:0000256" key="3">
    <source>
        <dbReference type="ARBA" id="ARBA00022483"/>
    </source>
</evidence>
<dbReference type="InterPro" id="IPR048359">
    <property type="entry name" value="EXOC6_Sec15_N"/>
</dbReference>
<dbReference type="Gene3D" id="1.10.357.30">
    <property type="entry name" value="Exocyst complex subunit Sec15 C-terminal domain, N-terminal subdomain"/>
    <property type="match status" value="1"/>
</dbReference>
<dbReference type="PIRSF" id="PIRSF025007">
    <property type="entry name" value="Sec15"/>
    <property type="match status" value="1"/>
</dbReference>
<evidence type="ECO:0000256" key="5">
    <source>
        <dbReference type="PIRNR" id="PIRNR025007"/>
    </source>
</evidence>
<keyword evidence="9" id="KW-1185">Reference proteome</keyword>
<dbReference type="GO" id="GO:0006886">
    <property type="term" value="P:intracellular protein transport"/>
    <property type="evidence" value="ECO:0007669"/>
    <property type="project" value="InterPro"/>
</dbReference>
<sequence>MVPSLKKDWRTRKRIHPALIAAAEMADVSVDDLVQQVQALYSSDTTDADLQHLAPIIQLACSSSREADLVHELQAFADRKEQEIERLCNMNHADFVASVDQLLEVRQKTVQLREQIMTLNDDVQESGKMLGDKKKALIDTRSVTQNVTDAHTAITAALRPLHTLQSIHALIAEKKHYQALRSLDELQLIHLKDISQYSFAKLLESSMPATQKMIQDAVMGDLRQWLLGVREQSRLVGQLAFDETDRRRRSWHDRIMSDPVLNNAKLNTALELVLNEMNPFSAIDNDRVRIDFTPLHECIHIYSQLGLSEELRTSFEQDRRRQRDLLLPASLTVEGGDVAASLEVLLEDITGFAIIEQETLKQTRGTNLRSSHEINDLFASLTKRVMSLTLSALAKTSNPDTLLRVKNILVLFIQTVEGQGYDTKTLNAFILTLFEKYAGVLKEKFSIDFGQIVAEDDYMPMTINDVEEYEKVCSVSWYKTDTPAEHMRFPCALPFSQIFPLCCVDIRNFVNQYYLFSDEYTHSQNQVDDILKNSLDELLVQHVNKTLLQRLHTNNLGQVVQIIVNLEHFENACSELEQLLAETRSSHRTGAVKLKATNEFGVSRKNAEKRIFELVNSKIDDFLDIAEYDWAPSKPNPQPSSYLLELVRWLRTVMQSTMVNLPQNIRVFIYFDALDHLASELMKMLLSTSTRKYNEHGIANFDKDISYLEEFVEELNDPSISAADTFLELRQSVNLLRAENVEEYLNTTTRMKSYSRLKPQNAITMLEKQLANSSTISLSSLERNKSMSLKRVLENLRASERR</sequence>
<dbReference type="GO" id="GO:0006893">
    <property type="term" value="P:Golgi to plasma membrane transport"/>
    <property type="evidence" value="ECO:0007669"/>
    <property type="project" value="TreeGrafter"/>
</dbReference>
<dbReference type="InterPro" id="IPR007225">
    <property type="entry name" value="EXOC6/Sec15"/>
</dbReference>
<evidence type="ECO:0000256" key="2">
    <source>
        <dbReference type="ARBA" id="ARBA00022448"/>
    </source>
</evidence>
<dbReference type="FunFam" id="1.10.357.30:FF:000004">
    <property type="entry name" value="Exocyst complex component SEC15"/>
    <property type="match status" value="1"/>
</dbReference>
<comment type="similarity">
    <text evidence="1 5">Belongs to the SEC15 family.</text>
</comment>
<dbReference type="GO" id="GO:0090522">
    <property type="term" value="P:vesicle tethering involved in exocytosis"/>
    <property type="evidence" value="ECO:0007669"/>
    <property type="project" value="UniProtKB-UniRule"/>
</dbReference>
<dbReference type="EMBL" id="BACD03000002">
    <property type="protein sequence ID" value="GAO46104.1"/>
    <property type="molecule type" value="Genomic_DNA"/>
</dbReference>
<name>A0A0E9N8F2_SAICN</name>
<evidence type="ECO:0000259" key="7">
    <source>
        <dbReference type="Pfam" id="PF20651"/>
    </source>
</evidence>
<evidence type="ECO:0000259" key="6">
    <source>
        <dbReference type="Pfam" id="PF04091"/>
    </source>
</evidence>
<dbReference type="Gene3D" id="1.20.58.670">
    <property type="entry name" value="Dsl1p vesicle tethering complex, Tip20p subunit, domain D"/>
    <property type="match status" value="1"/>
</dbReference>
<reference evidence="8 9" key="1">
    <citation type="journal article" date="2011" name="J. Gen. Appl. Microbiol.">
        <title>Draft genome sequencing of the enigmatic yeast Saitoella complicata.</title>
        <authorList>
            <person name="Nishida H."/>
            <person name="Hamamoto M."/>
            <person name="Sugiyama J."/>
        </authorList>
    </citation>
    <scope>NUCLEOTIDE SEQUENCE [LARGE SCALE GENOMIC DNA]</scope>
    <source>
        <strain evidence="8 9">NRRL Y-17804</strain>
    </source>
</reference>
<dbReference type="Proteomes" id="UP000033140">
    <property type="component" value="Unassembled WGS sequence"/>
</dbReference>
<evidence type="ECO:0000256" key="4">
    <source>
        <dbReference type="ARBA" id="ARBA00023054"/>
    </source>
</evidence>
<dbReference type="GO" id="GO:0016020">
    <property type="term" value="C:membrane"/>
    <property type="evidence" value="ECO:0007669"/>
    <property type="project" value="TreeGrafter"/>
</dbReference>
<protein>
    <recommendedName>
        <fullName evidence="5">Exocyst complex component SEC15</fullName>
    </recommendedName>
</protein>
<dbReference type="PANTHER" id="PTHR12702">
    <property type="entry name" value="SEC15"/>
    <property type="match status" value="1"/>
</dbReference>
<dbReference type="FunFam" id="1.20.58.670:FF:000002">
    <property type="entry name" value="Exocyst complex component"/>
    <property type="match status" value="1"/>
</dbReference>
<dbReference type="STRING" id="698492.A0A0E9N8F2"/>